<organism evidence="1 2">
    <name type="scientific">Lasiosphaeria miniovina</name>
    <dbReference type="NCBI Taxonomy" id="1954250"/>
    <lineage>
        <taxon>Eukaryota</taxon>
        <taxon>Fungi</taxon>
        <taxon>Dikarya</taxon>
        <taxon>Ascomycota</taxon>
        <taxon>Pezizomycotina</taxon>
        <taxon>Sordariomycetes</taxon>
        <taxon>Sordariomycetidae</taxon>
        <taxon>Sordariales</taxon>
        <taxon>Lasiosphaeriaceae</taxon>
        <taxon>Lasiosphaeria</taxon>
    </lineage>
</organism>
<feature type="non-terminal residue" evidence="1">
    <location>
        <position position="1"/>
    </location>
</feature>
<feature type="non-terminal residue" evidence="1">
    <location>
        <position position="72"/>
    </location>
</feature>
<keyword evidence="2" id="KW-1185">Reference proteome</keyword>
<sequence length="72" mass="7237">PAGPISLPPSSVAQPTYNGNGQLLAGGCSTPAYTLVQEGNMVYQALFVGCQANRPECCPWNVSAAAGAAAAR</sequence>
<accession>A0AA40AKH5</accession>
<comment type="caution">
    <text evidence="1">The sequence shown here is derived from an EMBL/GenBank/DDBJ whole genome shotgun (WGS) entry which is preliminary data.</text>
</comment>
<dbReference type="GeneID" id="85319242"/>
<dbReference type="EMBL" id="JAUIRO010000004">
    <property type="protein sequence ID" value="KAK0717479.1"/>
    <property type="molecule type" value="Genomic_DNA"/>
</dbReference>
<protein>
    <submittedName>
        <fullName evidence="1">Uncharacterized protein</fullName>
    </submittedName>
</protein>
<dbReference type="AlphaFoldDB" id="A0AA40AKH5"/>
<name>A0AA40AKH5_9PEZI</name>
<gene>
    <name evidence="1" type="ORF">B0T26DRAFT_615241</name>
</gene>
<evidence type="ECO:0000313" key="1">
    <source>
        <dbReference type="EMBL" id="KAK0717479.1"/>
    </source>
</evidence>
<dbReference type="RefSeq" id="XP_060296272.1">
    <property type="nucleotide sequence ID" value="XM_060435972.1"/>
</dbReference>
<reference evidence="1" key="1">
    <citation type="submission" date="2023-06" db="EMBL/GenBank/DDBJ databases">
        <title>Genome-scale phylogeny and comparative genomics of the fungal order Sordariales.</title>
        <authorList>
            <consortium name="Lawrence Berkeley National Laboratory"/>
            <person name="Hensen N."/>
            <person name="Bonometti L."/>
            <person name="Westerberg I."/>
            <person name="Brannstrom I.O."/>
            <person name="Guillou S."/>
            <person name="Cros-Aarteil S."/>
            <person name="Calhoun S."/>
            <person name="Haridas S."/>
            <person name="Kuo A."/>
            <person name="Mondo S."/>
            <person name="Pangilinan J."/>
            <person name="Riley R."/>
            <person name="LaButti K."/>
            <person name="Andreopoulos B."/>
            <person name="Lipzen A."/>
            <person name="Chen C."/>
            <person name="Yanf M."/>
            <person name="Daum C."/>
            <person name="Ng V."/>
            <person name="Clum A."/>
            <person name="Steindorff A."/>
            <person name="Ohm R."/>
            <person name="Martin F."/>
            <person name="Silar P."/>
            <person name="Natvig D."/>
            <person name="Lalanne C."/>
            <person name="Gautier V."/>
            <person name="Ament-velasquez S.L."/>
            <person name="Kruys A."/>
            <person name="Hutchinson M.I."/>
            <person name="Powell A.J."/>
            <person name="Barry K."/>
            <person name="Miller A.N."/>
            <person name="Grigoriev I.V."/>
            <person name="Debuchy R."/>
            <person name="Gladieux P."/>
            <person name="Thoren M.H."/>
            <person name="Johannesson H."/>
        </authorList>
    </citation>
    <scope>NUCLEOTIDE SEQUENCE</scope>
    <source>
        <strain evidence="1">SMH2392-1A</strain>
    </source>
</reference>
<dbReference type="Proteomes" id="UP001172101">
    <property type="component" value="Unassembled WGS sequence"/>
</dbReference>
<proteinExistence type="predicted"/>
<evidence type="ECO:0000313" key="2">
    <source>
        <dbReference type="Proteomes" id="UP001172101"/>
    </source>
</evidence>